<evidence type="ECO:0000313" key="2">
    <source>
        <dbReference type="Proteomes" id="UP001221519"/>
    </source>
</evidence>
<dbReference type="Proteomes" id="UP001221519">
    <property type="component" value="Plasmid unnamed1"/>
</dbReference>
<dbReference type="InterPro" id="IPR009666">
    <property type="entry name" value="Uncharacterised_Ycf35"/>
</dbReference>
<geneLocation type="plasmid" evidence="1 2">
    <name>unnamed1</name>
</geneLocation>
<dbReference type="EMBL" id="CP118109">
    <property type="protein sequence ID" value="WDI05227.1"/>
    <property type="molecule type" value="Genomic_DNA"/>
</dbReference>
<dbReference type="RefSeq" id="WP_274338776.1">
    <property type="nucleotide sequence ID" value="NZ_CP118109.1"/>
</dbReference>
<dbReference type="Pfam" id="PF06868">
    <property type="entry name" value="DUF1257"/>
    <property type="match status" value="1"/>
</dbReference>
<proteinExistence type="predicted"/>
<evidence type="ECO:0000313" key="1">
    <source>
        <dbReference type="EMBL" id="WDI05227.1"/>
    </source>
</evidence>
<accession>A0ABY7XHB2</accession>
<name>A0ABY7XHB2_9BACL</name>
<keyword evidence="2" id="KW-1185">Reference proteome</keyword>
<gene>
    <name evidence="1" type="ORF">PUW25_25805</name>
</gene>
<keyword evidence="1" id="KW-0614">Plasmid</keyword>
<protein>
    <submittedName>
        <fullName evidence="1">DUF1257 domain-containing protein</fullName>
    </submittedName>
</protein>
<sequence length="132" mass="14909">MSHFQAYKCEVNNVEFVKKALTEMGLGYKENTTIIDYYKQSRNVVLAVIDSNGKLQPIGFQENVVDGKTKLECVADWFMTGFSEKSFTNQVAQLHDKYMVIDMCESNGFSIDFDSIAHNDAGELELVASTWS</sequence>
<organism evidence="1 2">
    <name type="scientific">Paenibacillus urinalis</name>
    <dbReference type="NCBI Taxonomy" id="521520"/>
    <lineage>
        <taxon>Bacteria</taxon>
        <taxon>Bacillati</taxon>
        <taxon>Bacillota</taxon>
        <taxon>Bacilli</taxon>
        <taxon>Bacillales</taxon>
        <taxon>Paenibacillaceae</taxon>
        <taxon>Paenibacillus</taxon>
    </lineage>
</organism>
<reference evidence="1 2" key="1">
    <citation type="submission" date="2023-02" db="EMBL/GenBank/DDBJ databases">
        <title>Pathogen: clinical or host-associated sample.</title>
        <authorList>
            <person name="Hergert J."/>
            <person name="Casey R."/>
            <person name="Wagner J."/>
            <person name="Young E.L."/>
            <person name="Oakeson K.F."/>
        </authorList>
    </citation>
    <scope>NUCLEOTIDE SEQUENCE [LARGE SCALE GENOMIC DNA]</scope>
    <source>
        <strain evidence="1 2">2022CK-00829</strain>
        <plasmid evidence="1 2">unnamed1</plasmid>
    </source>
</reference>